<organism evidence="5 6">
    <name type="scientific">Geodermatophilus arenarius</name>
    <dbReference type="NCBI Taxonomy" id="1137990"/>
    <lineage>
        <taxon>Bacteria</taxon>
        <taxon>Bacillati</taxon>
        <taxon>Actinomycetota</taxon>
        <taxon>Actinomycetes</taxon>
        <taxon>Geodermatophilales</taxon>
        <taxon>Geodermatophilaceae</taxon>
        <taxon>Geodermatophilus</taxon>
    </lineage>
</organism>
<comment type="cofactor">
    <cofactor evidence="1">
        <name>FAD</name>
        <dbReference type="ChEBI" id="CHEBI:57692"/>
    </cofactor>
</comment>
<comment type="caution">
    <text evidence="5">The sequence shown here is derived from an EMBL/GenBank/DDBJ whole genome shotgun (WGS) entry which is preliminary data.</text>
</comment>
<dbReference type="PRINTS" id="PR00371">
    <property type="entry name" value="FPNCR"/>
</dbReference>
<dbReference type="RefSeq" id="WP_387989006.1">
    <property type="nucleotide sequence ID" value="NZ_JBHSGR010000012.1"/>
</dbReference>
<dbReference type="InterPro" id="IPR017938">
    <property type="entry name" value="Riboflavin_synthase-like_b-brl"/>
</dbReference>
<dbReference type="Gene3D" id="3.40.50.80">
    <property type="entry name" value="Nucleotide-binding domain of ferredoxin-NADP reductase (FNR) module"/>
    <property type="match status" value="1"/>
</dbReference>
<sequence length="245" mass="26479">MAGTAVQRRLTWLPATLTGGVAETARVRRLSFEVPGWTGHLPGQHVDLRLTAEDGYTVQRSYSIASAPEEPAVSLLVERLPDGEVSPYLTDELRAGDVLELRGPIGGYFVWSARADSERGERRPVQLVAGGAGVAPFLSMLEHRRRTGGTTPVRLLYSARSAEDLLGRGSLGPETTVTLTRAAPPGWTGPTRRVDRALLEEHAFGPEARPRTFVCGPTYFVEDVATALVDLGHDPSAVRLERFGG</sequence>
<dbReference type="Proteomes" id="UP001596025">
    <property type="component" value="Unassembled WGS sequence"/>
</dbReference>
<dbReference type="EMBL" id="JBHSGR010000012">
    <property type="protein sequence ID" value="MFC4694260.1"/>
    <property type="molecule type" value="Genomic_DNA"/>
</dbReference>
<keyword evidence="2" id="KW-0001">2Fe-2S</keyword>
<dbReference type="CDD" id="cd06217">
    <property type="entry name" value="FNR_iron_sulfur_binding_3"/>
    <property type="match status" value="1"/>
</dbReference>
<feature type="domain" description="FAD-binding FR-type" evidence="4">
    <location>
        <begin position="10"/>
        <end position="111"/>
    </location>
</feature>
<evidence type="ECO:0000256" key="3">
    <source>
        <dbReference type="ARBA" id="ARBA00023014"/>
    </source>
</evidence>
<dbReference type="SUPFAM" id="SSF52343">
    <property type="entry name" value="Ferredoxin reductase-like, C-terminal NADP-linked domain"/>
    <property type="match status" value="1"/>
</dbReference>
<reference evidence="6" key="1">
    <citation type="journal article" date="2019" name="Int. J. Syst. Evol. Microbiol.">
        <title>The Global Catalogue of Microorganisms (GCM) 10K type strain sequencing project: providing services to taxonomists for standard genome sequencing and annotation.</title>
        <authorList>
            <consortium name="The Broad Institute Genomics Platform"/>
            <consortium name="The Broad Institute Genome Sequencing Center for Infectious Disease"/>
            <person name="Wu L."/>
            <person name="Ma J."/>
        </authorList>
    </citation>
    <scope>NUCLEOTIDE SEQUENCE [LARGE SCALE GENOMIC DNA]</scope>
    <source>
        <strain evidence="6">CCUG 62763</strain>
    </source>
</reference>
<dbReference type="InterPro" id="IPR050415">
    <property type="entry name" value="MRET"/>
</dbReference>
<dbReference type="InterPro" id="IPR001709">
    <property type="entry name" value="Flavoprot_Pyr_Nucl_cyt_Rdtase"/>
</dbReference>
<dbReference type="InterPro" id="IPR008333">
    <property type="entry name" value="Cbr1-like_FAD-bd_dom"/>
</dbReference>
<dbReference type="InterPro" id="IPR001433">
    <property type="entry name" value="OxRdtase_FAD/NAD-bd"/>
</dbReference>
<keyword evidence="3" id="KW-0411">Iron-sulfur</keyword>
<dbReference type="Pfam" id="PF00970">
    <property type="entry name" value="FAD_binding_6"/>
    <property type="match status" value="1"/>
</dbReference>
<evidence type="ECO:0000259" key="4">
    <source>
        <dbReference type="PROSITE" id="PS51384"/>
    </source>
</evidence>
<evidence type="ECO:0000313" key="6">
    <source>
        <dbReference type="Proteomes" id="UP001596025"/>
    </source>
</evidence>
<dbReference type="InterPro" id="IPR017927">
    <property type="entry name" value="FAD-bd_FR_type"/>
</dbReference>
<proteinExistence type="predicted"/>
<evidence type="ECO:0000256" key="1">
    <source>
        <dbReference type="ARBA" id="ARBA00001974"/>
    </source>
</evidence>
<dbReference type="PROSITE" id="PS51384">
    <property type="entry name" value="FAD_FR"/>
    <property type="match status" value="1"/>
</dbReference>
<dbReference type="PRINTS" id="PR00406">
    <property type="entry name" value="CYTB5RDTASE"/>
</dbReference>
<keyword evidence="6" id="KW-1185">Reference proteome</keyword>
<protein>
    <submittedName>
        <fullName evidence="5">Ferredoxin reductase</fullName>
    </submittedName>
</protein>
<accession>A0ABV9LMD1</accession>
<evidence type="ECO:0000256" key="2">
    <source>
        <dbReference type="ARBA" id="ARBA00022714"/>
    </source>
</evidence>
<name>A0ABV9LMD1_9ACTN</name>
<dbReference type="SUPFAM" id="SSF63380">
    <property type="entry name" value="Riboflavin synthase domain-like"/>
    <property type="match status" value="1"/>
</dbReference>
<dbReference type="InterPro" id="IPR039261">
    <property type="entry name" value="FNR_nucleotide-bd"/>
</dbReference>
<dbReference type="Pfam" id="PF00175">
    <property type="entry name" value="NAD_binding_1"/>
    <property type="match status" value="1"/>
</dbReference>
<dbReference type="PANTHER" id="PTHR47354">
    <property type="entry name" value="NADH OXIDOREDUCTASE HCR"/>
    <property type="match status" value="1"/>
</dbReference>
<evidence type="ECO:0000313" key="5">
    <source>
        <dbReference type="EMBL" id="MFC4694260.1"/>
    </source>
</evidence>
<gene>
    <name evidence="5" type="ORF">ACFO3M_12755</name>
</gene>
<dbReference type="PANTHER" id="PTHR47354:SF5">
    <property type="entry name" value="PROTEIN RFBI"/>
    <property type="match status" value="1"/>
</dbReference>
<keyword evidence="2" id="KW-0479">Metal-binding</keyword>
<dbReference type="Gene3D" id="2.40.30.10">
    <property type="entry name" value="Translation factors"/>
    <property type="match status" value="1"/>
</dbReference>
<keyword evidence="2" id="KW-0408">Iron</keyword>